<evidence type="ECO:0000313" key="4">
    <source>
        <dbReference type="EMBL" id="MBO1329025.1"/>
    </source>
</evidence>
<organism evidence="4 5">
    <name type="scientific">Acetobacter suratthaniensis</name>
    <dbReference type="NCBI Taxonomy" id="1502841"/>
    <lineage>
        <taxon>Bacteria</taxon>
        <taxon>Pseudomonadati</taxon>
        <taxon>Pseudomonadota</taxon>
        <taxon>Alphaproteobacteria</taxon>
        <taxon>Acetobacterales</taxon>
        <taxon>Acetobacteraceae</taxon>
        <taxon>Acetobacter</taxon>
    </lineage>
</organism>
<keyword evidence="2" id="KW-0812">Transmembrane</keyword>
<feature type="transmembrane region" description="Helical" evidence="2">
    <location>
        <begin position="503"/>
        <end position="525"/>
    </location>
</feature>
<accession>A0ABS3LNU7</accession>
<keyword evidence="2" id="KW-0472">Membrane</keyword>
<keyword evidence="2" id="KW-1133">Transmembrane helix</keyword>
<feature type="transmembrane region" description="Helical" evidence="2">
    <location>
        <begin position="655"/>
        <end position="680"/>
    </location>
</feature>
<feature type="chain" id="PRO_5046464208" evidence="3">
    <location>
        <begin position="33"/>
        <end position="766"/>
    </location>
</feature>
<protein>
    <submittedName>
        <fullName evidence="4">DotA/TraY family protein</fullName>
    </submittedName>
</protein>
<feature type="compositionally biased region" description="Polar residues" evidence="1">
    <location>
        <begin position="751"/>
        <end position="766"/>
    </location>
</feature>
<evidence type="ECO:0000256" key="2">
    <source>
        <dbReference type="SAM" id="Phobius"/>
    </source>
</evidence>
<name>A0ABS3LNU7_9PROT</name>
<feature type="transmembrane region" description="Helical" evidence="2">
    <location>
        <begin position="605"/>
        <end position="635"/>
    </location>
</feature>
<dbReference type="NCBIfam" id="TIGR04346">
    <property type="entry name" value="DotA_TraY"/>
    <property type="match status" value="1"/>
</dbReference>
<feature type="transmembrane region" description="Helical" evidence="2">
    <location>
        <begin position="532"/>
        <end position="553"/>
    </location>
</feature>
<feature type="region of interest" description="Disordered" evidence="1">
    <location>
        <begin position="731"/>
        <end position="766"/>
    </location>
</feature>
<feature type="transmembrane region" description="Helical" evidence="2">
    <location>
        <begin position="72"/>
        <end position="93"/>
    </location>
</feature>
<feature type="signal peptide" evidence="3">
    <location>
        <begin position="1"/>
        <end position="32"/>
    </location>
</feature>
<keyword evidence="5" id="KW-1185">Reference proteome</keyword>
<evidence type="ECO:0000313" key="5">
    <source>
        <dbReference type="Proteomes" id="UP000664399"/>
    </source>
</evidence>
<keyword evidence="3" id="KW-0732">Signal</keyword>
<dbReference type="Proteomes" id="UP000664399">
    <property type="component" value="Unassembled WGS sequence"/>
</dbReference>
<dbReference type="EMBL" id="JAFVMG010000013">
    <property type="protein sequence ID" value="MBO1329025.1"/>
    <property type="molecule type" value="Genomic_DNA"/>
</dbReference>
<gene>
    <name evidence="4" type="ORF">J2D75_11145</name>
</gene>
<evidence type="ECO:0000256" key="3">
    <source>
        <dbReference type="SAM" id="SignalP"/>
    </source>
</evidence>
<feature type="transmembrane region" description="Helical" evidence="2">
    <location>
        <begin position="559"/>
        <end position="584"/>
    </location>
</feature>
<dbReference type="InterPro" id="IPR027628">
    <property type="entry name" value="DotA_TraY"/>
</dbReference>
<comment type="caution">
    <text evidence="4">The sequence shown here is derived from an EMBL/GenBank/DDBJ whole genome shotgun (WGS) entry which is preliminary data.</text>
</comment>
<dbReference type="RefSeq" id="WP_207854902.1">
    <property type="nucleotide sequence ID" value="NZ_JAFVMG010000013.1"/>
</dbReference>
<feature type="transmembrane region" description="Helical" evidence="2">
    <location>
        <begin position="477"/>
        <end position="497"/>
    </location>
</feature>
<proteinExistence type="predicted"/>
<evidence type="ECO:0000256" key="1">
    <source>
        <dbReference type="SAM" id="MobiDB-lite"/>
    </source>
</evidence>
<sequence>MRGVSKMARRPSCVLAAFLGGLVLLHAGPAYAASGFESVSWADLTGGNDWSSRVLDSLFPMDGTAQTATGTLLQWFTSFVAIMAAFWILYSILAQIHKTAETGKVFSASFNGWVPIRGVASVIMLLPVLNGFSLGQNLIVNFAKASIGMAVIEENVVMDAVGPQALPLATPIIPGSRQVVLGVMESEICRALINKASNNPDLVPEPAIIDDGNGTVSISYNMANGNGSAMPTCGLVSISTPVRTATTTEYQSIDFSEVSSQQIESLKTLTTNIRSGLQNTITSLWETRDIATLGTLNSVFVAQTNYLNGQLTTIASSVVSAVRNAAGSSASDNSATSELRSLGWTGLGAYYLEISRLNAEVISVSSITPAVVAPSWAGTGPYLGQDLQPFIKSVSSYLGKMDAALQTADAPTPNSTSPRLYANAHVSSDSTAIWTKVLNYLNFGPGTLELIMNHLVMGSSGSDWVDPLGAMIGMGHLLIHLALTAIALSVAAGSVSVDVGAGIVSFVTGQWEGAAAAAAAVATFLSGTITRLLPVIFTACLFLLTSGITLAYVLPMMPYLYWIAGVTGWFLLVVEAVAYAPLWFLAHMTFSGDGIHGKGVRGYEVLFTILFRPSMMVIGMVFSYTVFSAISWLLMKSFLVATTFTLDHGYLTDNWVGLIAMIIMYSAMEMTTATLSFRLITTLPHHMASMVGFGAASRVDAEDFEKSATRPVQQGADTGRQIGTQYLEGLKDEAKKSGGGGRSGGTLPAMDTTTAAQVRPITQTDV</sequence>
<reference evidence="4 5" key="1">
    <citation type="submission" date="2021-03" db="EMBL/GenBank/DDBJ databases">
        <title>The complete genome sequence of Acetobacter suratthaniensis TBRC 1719.</title>
        <authorList>
            <person name="Charoenyingcharoen P."/>
            <person name="Yukphan P."/>
        </authorList>
    </citation>
    <scope>NUCLEOTIDE SEQUENCE [LARGE SCALE GENOMIC DNA]</scope>
    <source>
        <strain evidence="4 5">TBRC 1719</strain>
    </source>
</reference>